<accession>A0A2N9EGA5</accession>
<sequence length="96" mass="11263">MTVILCETNYMEEDRVWFIPTQTVAWTMTLKFCASTVNYARLDCWTALRLKNDYKKMAIVKMEFLVAASLSCTPSGAVLQEQQWSHWNRYQATRLD</sequence>
<organism evidence="1">
    <name type="scientific">Fagus sylvatica</name>
    <name type="common">Beechnut</name>
    <dbReference type="NCBI Taxonomy" id="28930"/>
    <lineage>
        <taxon>Eukaryota</taxon>
        <taxon>Viridiplantae</taxon>
        <taxon>Streptophyta</taxon>
        <taxon>Embryophyta</taxon>
        <taxon>Tracheophyta</taxon>
        <taxon>Spermatophyta</taxon>
        <taxon>Magnoliopsida</taxon>
        <taxon>eudicotyledons</taxon>
        <taxon>Gunneridae</taxon>
        <taxon>Pentapetalae</taxon>
        <taxon>rosids</taxon>
        <taxon>fabids</taxon>
        <taxon>Fagales</taxon>
        <taxon>Fagaceae</taxon>
        <taxon>Fagus</taxon>
    </lineage>
</organism>
<protein>
    <submittedName>
        <fullName evidence="1">Uncharacterized protein</fullName>
    </submittedName>
</protein>
<reference evidence="1" key="1">
    <citation type="submission" date="2018-02" db="EMBL/GenBank/DDBJ databases">
        <authorList>
            <person name="Cohen D.B."/>
            <person name="Kent A.D."/>
        </authorList>
    </citation>
    <scope>NUCLEOTIDE SEQUENCE</scope>
</reference>
<gene>
    <name evidence="1" type="ORF">FSB_LOCUS1556</name>
</gene>
<name>A0A2N9EGA5_FAGSY</name>
<dbReference type="AlphaFoldDB" id="A0A2N9EGA5"/>
<dbReference type="EMBL" id="OIVN01000069">
    <property type="protein sequence ID" value="SPC73674.1"/>
    <property type="molecule type" value="Genomic_DNA"/>
</dbReference>
<evidence type="ECO:0000313" key="1">
    <source>
        <dbReference type="EMBL" id="SPC73674.1"/>
    </source>
</evidence>
<proteinExistence type="predicted"/>